<reference evidence="1 2" key="1">
    <citation type="submission" date="2020-08" db="EMBL/GenBank/DDBJ databases">
        <title>Functional genomics of gut bacteria from endangered species of beetles.</title>
        <authorList>
            <person name="Carlos-Shanley C."/>
        </authorList>
    </citation>
    <scope>NUCLEOTIDE SEQUENCE [LARGE SCALE GENOMIC DNA]</scope>
    <source>
        <strain evidence="1 2">S00124</strain>
    </source>
</reference>
<dbReference type="RefSeq" id="WP_184705914.1">
    <property type="nucleotide sequence ID" value="NZ_JACHKZ010000004.1"/>
</dbReference>
<name>A0ABR6RCT2_9BURK</name>
<comment type="caution">
    <text evidence="1">The sequence shown here is derived from an EMBL/GenBank/DDBJ whole genome shotgun (WGS) entry which is preliminary data.</text>
</comment>
<evidence type="ECO:0000313" key="1">
    <source>
        <dbReference type="EMBL" id="MBB6576944.1"/>
    </source>
</evidence>
<keyword evidence="2" id="KW-1185">Reference proteome</keyword>
<gene>
    <name evidence="1" type="ORF">HNP33_000994</name>
</gene>
<accession>A0ABR6RCT2</accession>
<sequence length="87" mass="9035">MGNAPESRLLLGNANNLDTRHYLSQPASVHGESAPLATKNACCIPVPIGTGRPCHYLGVSIAIALAVLAPTFISWCDASRPGSLPLV</sequence>
<protein>
    <submittedName>
        <fullName evidence="1">Uncharacterized protein</fullName>
    </submittedName>
</protein>
<organism evidence="1 2">
    <name type="scientific">Comamonas odontotermitis</name>
    <dbReference type="NCBI Taxonomy" id="379895"/>
    <lineage>
        <taxon>Bacteria</taxon>
        <taxon>Pseudomonadati</taxon>
        <taxon>Pseudomonadota</taxon>
        <taxon>Betaproteobacteria</taxon>
        <taxon>Burkholderiales</taxon>
        <taxon>Comamonadaceae</taxon>
        <taxon>Comamonas</taxon>
    </lineage>
</organism>
<evidence type="ECO:0000313" key="2">
    <source>
        <dbReference type="Proteomes" id="UP000562492"/>
    </source>
</evidence>
<proteinExistence type="predicted"/>
<dbReference type="EMBL" id="JACHKZ010000004">
    <property type="protein sequence ID" value="MBB6576944.1"/>
    <property type="molecule type" value="Genomic_DNA"/>
</dbReference>
<dbReference type="Proteomes" id="UP000562492">
    <property type="component" value="Unassembled WGS sequence"/>
</dbReference>